<evidence type="ECO:0000313" key="2">
    <source>
        <dbReference type="Proteomes" id="UP001166291"/>
    </source>
</evidence>
<gene>
    <name evidence="1" type="ORF">KXJ70_15505</name>
</gene>
<name>A0ABS6VV33_9GAMM</name>
<organism evidence="1 2">
    <name type="scientific">Zhongshania aquimaris</name>
    <dbReference type="NCBI Taxonomy" id="2857107"/>
    <lineage>
        <taxon>Bacteria</taxon>
        <taxon>Pseudomonadati</taxon>
        <taxon>Pseudomonadota</taxon>
        <taxon>Gammaproteobacteria</taxon>
        <taxon>Cellvibrionales</taxon>
        <taxon>Spongiibacteraceae</taxon>
        <taxon>Zhongshania</taxon>
    </lineage>
</organism>
<protein>
    <submittedName>
        <fullName evidence="1">Sulfotransferase</fullName>
    </submittedName>
</protein>
<dbReference type="EMBL" id="JAHWDQ010000004">
    <property type="protein sequence ID" value="MBW2942201.1"/>
    <property type="molecule type" value="Genomic_DNA"/>
</dbReference>
<dbReference type="RefSeq" id="WP_219044438.1">
    <property type="nucleotide sequence ID" value="NZ_JAHWDQ010000004.1"/>
</dbReference>
<accession>A0ABS6VV33</accession>
<sequence>MPDTRTEISSHSNISTEKLLESACKECGLTDFGNERFLAPLNVLVDSMNSEACLSPAGIASQSARLVNSLMNRLRKVEFLKRYPEVLDEEIDVGAVIVGLPRTGSTMLQRLLASSPNLTATRWWETIFPMPVSDDKATDSGTRIQMAEDLVKTILEDAKDFDSIHPLNATAYDEELTLIEHSFMSNMPESMMYVPTYGKWLLEADQSHAYNELIEYLKILQWQKPARRKQKWVLKSPHHLTALPTVLKAFPNALIIMTHRNITDVLPSWYSMVGSLTMANTTADKLTQAQAKHWTQRLDLNLQSFLQMRDSADDRFLDLHYLDLLKNPVDSCLKIFDKIGWPIEEGDLSAFKDHLSQNTRDNRPKHVYDISDYDMTLDTIREQFSYYENFIGPAN</sequence>
<dbReference type="Proteomes" id="UP001166291">
    <property type="component" value="Unassembled WGS sequence"/>
</dbReference>
<dbReference type="PANTHER" id="PTHR36451:SF1">
    <property type="entry name" value="OMEGA-HYDROXY-BETA-DIHYDROMENAQUINONE-9 SULFOTRANSFERASE STF3"/>
    <property type="match status" value="1"/>
</dbReference>
<reference evidence="1" key="1">
    <citation type="submission" date="2021-07" db="EMBL/GenBank/DDBJ databases">
        <title>Zhongshania sp. CAU 1632 isolated from seawater.</title>
        <authorList>
            <person name="Kim W."/>
        </authorList>
    </citation>
    <scope>NUCLEOTIDE SEQUENCE</scope>
    <source>
        <strain evidence="1">CAU 1632</strain>
    </source>
</reference>
<dbReference type="PANTHER" id="PTHR36451">
    <property type="entry name" value="PAPS-DEPENDENT SULFOTRANSFERASE STF3"/>
    <property type="match status" value="1"/>
</dbReference>
<dbReference type="Pfam" id="PF13469">
    <property type="entry name" value="Sulfotransfer_3"/>
    <property type="match status" value="1"/>
</dbReference>
<keyword evidence="2" id="KW-1185">Reference proteome</keyword>
<proteinExistence type="predicted"/>
<dbReference type="InterPro" id="IPR052736">
    <property type="entry name" value="Stf3_sulfotransferase"/>
</dbReference>
<comment type="caution">
    <text evidence="1">The sequence shown here is derived from an EMBL/GenBank/DDBJ whole genome shotgun (WGS) entry which is preliminary data.</text>
</comment>
<evidence type="ECO:0000313" key="1">
    <source>
        <dbReference type="EMBL" id="MBW2942201.1"/>
    </source>
</evidence>